<evidence type="ECO:0000313" key="9">
    <source>
        <dbReference type="Proteomes" id="UP001180556"/>
    </source>
</evidence>
<dbReference type="SUPFAM" id="SSF53901">
    <property type="entry name" value="Thiolase-like"/>
    <property type="match status" value="1"/>
</dbReference>
<dbReference type="PROSITE" id="PS52004">
    <property type="entry name" value="KS3_2"/>
    <property type="match status" value="1"/>
</dbReference>
<evidence type="ECO:0000256" key="3">
    <source>
        <dbReference type="ARBA" id="ARBA00022679"/>
    </source>
</evidence>
<feature type="compositionally biased region" description="Basic and acidic residues" evidence="5">
    <location>
        <begin position="438"/>
        <end position="448"/>
    </location>
</feature>
<organism evidence="8 9">
    <name type="scientific">Streptomyces stephensoniae</name>
    <dbReference type="NCBI Taxonomy" id="3375367"/>
    <lineage>
        <taxon>Bacteria</taxon>
        <taxon>Bacillati</taxon>
        <taxon>Actinomycetota</taxon>
        <taxon>Actinomycetes</taxon>
        <taxon>Kitasatosporales</taxon>
        <taxon>Streptomycetaceae</taxon>
        <taxon>Streptomyces</taxon>
    </lineage>
</organism>
<dbReference type="SMART" id="SM00825">
    <property type="entry name" value="PKS_KS"/>
    <property type="match status" value="1"/>
</dbReference>
<feature type="region of interest" description="Disordered" evidence="5">
    <location>
        <begin position="408"/>
        <end position="466"/>
    </location>
</feature>
<keyword evidence="4" id="KW-0045">Antibiotic biosynthesis</keyword>
<dbReference type="InterPro" id="IPR006162">
    <property type="entry name" value="Ppantetheine_attach_site"/>
</dbReference>
<evidence type="ECO:0000256" key="5">
    <source>
        <dbReference type="SAM" id="MobiDB-lite"/>
    </source>
</evidence>
<evidence type="ECO:0000256" key="2">
    <source>
        <dbReference type="ARBA" id="ARBA00022553"/>
    </source>
</evidence>
<dbReference type="Pfam" id="PF00698">
    <property type="entry name" value="Acyl_transf_1"/>
    <property type="match status" value="1"/>
</dbReference>
<sequence>MNAPERAVAIVGIDCRFPGAPDREAFWRLLTTGGVTAGPVPAGRWRSGDGDPGGTATPVSLIDDADAFDHRFFGVSPVEAAGMDPQQRLLLETAWRAVEDSGVSPLSLAGGSTSVHVGIMSSEWANLHLADHRAMTTHRGSGNGYCMAANRLSYHLDLKGPSMAVDTACSSSLVAAHLACTGLRAGEVDTALVGGVNLILTPALSIFYQQAGLAAADGRCKPFAAGADGIGRGEGVAVVVLRRLSDALADGQRVYAVIEGGAVGSDGRSNGLTAPNRFSQAEVVRTAYRQAGVGAGDVHFVEGHGTGTRLGDMIEVRALGDVHAGRARPALLGSVKGNVGHLEGAAGIAGLVKTALALERRTLPATPGGAENTELRLAEHGFRLVGATARLPRGRVVAGVSSFGLGGTNAHLVLSSPPERADIRRPAVGGRSGSEGRAVSDDRSEPNDRSVPQGPIVPKDPTVSYGRPEEDAMVVTVSAATPETLSANVAAVREAVAAENPRRTAQLAWSSTVVKDGLRQRATLAGLGRYGLLDACDEWLREAADSPRPPAAAARRARPRVALVFTGQGSQYAGMTAALLSHCPPYRRHLAEASAALGELGDGPHTTVERLLTGERPADLDHTGLAQPALFAVQYALAATLMDVGLRPAAVLGHSVGEYAAAVTAGALELSDAAELVRARGALMGELPRGGAMLAVEASEEQVAPIVAAAARGRVLGIAAVNGPAAVTLSGQAEAVNQAGALLREAGHRTRPLRVSHAFHSALMRPVVAPFTALASRVPPGEARIPLYSTLREEQPRKLDADYWAEQICAPVRFDAAVRRLAGTAPTHVVEVGPRPLLLGLVRARLGEHTALACSAGPRSTGGELAGVVAALHRDGADLDLSRWYAPEQRVRRPLPGYVFDRSSRFWWTAETVTAPPAATPEPVDGPGPMPTGPSTPSPDGPSEPVPVQAKDPAPAPRTANTSPAGATPAATPAVDLAELVRSVIHQVTGHEMAALGPHADLTELGFDSIMVLRLVDEIEEAVGPVDVEALLPSLTTVGELIDHLRQAHPAPEGVPS</sequence>
<reference evidence="9" key="1">
    <citation type="submission" date="2023-07" db="EMBL/GenBank/DDBJ databases">
        <title>30 novel species of actinomycetes from the DSMZ collection.</title>
        <authorList>
            <person name="Nouioui I."/>
        </authorList>
    </citation>
    <scope>NUCLEOTIDE SEQUENCE [LARGE SCALE GENOMIC DNA]</scope>
    <source>
        <strain evidence="9">DSM 40932</strain>
    </source>
</reference>
<dbReference type="PANTHER" id="PTHR43775:SF37">
    <property type="entry name" value="SI:DKEY-61P9.11"/>
    <property type="match status" value="1"/>
</dbReference>
<gene>
    <name evidence="8" type="ORF">RM717_19020</name>
</gene>
<evidence type="ECO:0000259" key="6">
    <source>
        <dbReference type="PROSITE" id="PS50075"/>
    </source>
</evidence>
<dbReference type="Pfam" id="PF00550">
    <property type="entry name" value="PP-binding"/>
    <property type="match status" value="1"/>
</dbReference>
<feature type="domain" description="Carrier" evidence="6">
    <location>
        <begin position="975"/>
        <end position="1049"/>
    </location>
</feature>
<name>A0ABU2W4N8_9ACTN</name>
<dbReference type="InterPro" id="IPR001227">
    <property type="entry name" value="Ac_transferase_dom_sf"/>
</dbReference>
<dbReference type="Pfam" id="PF02801">
    <property type="entry name" value="Ketoacyl-synt_C"/>
    <property type="match status" value="1"/>
</dbReference>
<dbReference type="Gene3D" id="3.30.70.3290">
    <property type="match status" value="1"/>
</dbReference>
<dbReference type="SMART" id="SM00827">
    <property type="entry name" value="PKS_AT"/>
    <property type="match status" value="1"/>
</dbReference>
<dbReference type="InterPro" id="IPR016036">
    <property type="entry name" value="Malonyl_transacylase_ACP-bd"/>
</dbReference>
<keyword evidence="3" id="KW-0808">Transferase</keyword>
<evidence type="ECO:0000259" key="7">
    <source>
        <dbReference type="PROSITE" id="PS52004"/>
    </source>
</evidence>
<dbReference type="InterPro" id="IPR020806">
    <property type="entry name" value="PKS_PP-bd"/>
</dbReference>
<dbReference type="PROSITE" id="PS50075">
    <property type="entry name" value="CARRIER"/>
    <property type="match status" value="1"/>
</dbReference>
<feature type="compositionally biased region" description="Low complexity" evidence="5">
    <location>
        <begin position="959"/>
        <end position="970"/>
    </location>
</feature>
<dbReference type="InterPro" id="IPR014031">
    <property type="entry name" value="Ketoacyl_synth_C"/>
</dbReference>
<protein>
    <submittedName>
        <fullName evidence="8">Beta-ketoacyl synthase N-terminal-like domain-containing protein</fullName>
    </submittedName>
</protein>
<evidence type="ECO:0000256" key="1">
    <source>
        <dbReference type="ARBA" id="ARBA00022450"/>
    </source>
</evidence>
<dbReference type="Gene3D" id="3.40.47.10">
    <property type="match status" value="1"/>
</dbReference>
<dbReference type="InterPro" id="IPR020841">
    <property type="entry name" value="PKS_Beta-ketoAc_synthase_dom"/>
</dbReference>
<dbReference type="SUPFAM" id="SSF47336">
    <property type="entry name" value="ACP-like"/>
    <property type="match status" value="1"/>
</dbReference>
<dbReference type="Gene3D" id="1.10.1200.10">
    <property type="entry name" value="ACP-like"/>
    <property type="match status" value="1"/>
</dbReference>
<dbReference type="InterPro" id="IPR036736">
    <property type="entry name" value="ACP-like_sf"/>
</dbReference>
<dbReference type="CDD" id="cd00833">
    <property type="entry name" value="PKS"/>
    <property type="match status" value="1"/>
</dbReference>
<dbReference type="RefSeq" id="WP_311602036.1">
    <property type="nucleotide sequence ID" value="NZ_JAVRFG010000023.1"/>
</dbReference>
<feature type="region of interest" description="Disordered" evidence="5">
    <location>
        <begin position="916"/>
        <end position="970"/>
    </location>
</feature>
<feature type="domain" description="Ketosynthase family 3 (KS3)" evidence="7">
    <location>
        <begin position="5"/>
        <end position="416"/>
    </location>
</feature>
<dbReference type="InterPro" id="IPR014030">
    <property type="entry name" value="Ketoacyl_synth_N"/>
</dbReference>
<dbReference type="Gene3D" id="3.40.366.10">
    <property type="entry name" value="Malonyl-Coenzyme A Acyl Carrier Protein, domain 2"/>
    <property type="match status" value="1"/>
</dbReference>
<dbReference type="PANTHER" id="PTHR43775">
    <property type="entry name" value="FATTY ACID SYNTHASE"/>
    <property type="match status" value="1"/>
</dbReference>
<dbReference type="InterPro" id="IPR050091">
    <property type="entry name" value="PKS_NRPS_Biosynth_Enz"/>
</dbReference>
<dbReference type="Proteomes" id="UP001180556">
    <property type="component" value="Unassembled WGS sequence"/>
</dbReference>
<keyword evidence="1" id="KW-0596">Phosphopantetheine</keyword>
<dbReference type="InterPro" id="IPR014043">
    <property type="entry name" value="Acyl_transferase_dom"/>
</dbReference>
<proteinExistence type="predicted"/>
<evidence type="ECO:0000313" key="8">
    <source>
        <dbReference type="EMBL" id="MDT0492599.1"/>
    </source>
</evidence>
<accession>A0ABU2W4N8</accession>
<feature type="compositionally biased region" description="Pro residues" evidence="5">
    <location>
        <begin position="918"/>
        <end position="945"/>
    </location>
</feature>
<dbReference type="SUPFAM" id="SSF55048">
    <property type="entry name" value="Probable ACP-binding domain of malonyl-CoA ACP transacylase"/>
    <property type="match status" value="1"/>
</dbReference>
<evidence type="ECO:0000256" key="4">
    <source>
        <dbReference type="ARBA" id="ARBA00023194"/>
    </source>
</evidence>
<keyword evidence="9" id="KW-1185">Reference proteome</keyword>
<dbReference type="InterPro" id="IPR016035">
    <property type="entry name" value="Acyl_Trfase/lysoPLipase"/>
</dbReference>
<dbReference type="InterPro" id="IPR016039">
    <property type="entry name" value="Thiolase-like"/>
</dbReference>
<keyword evidence="2" id="KW-0597">Phosphoprotein</keyword>
<dbReference type="InterPro" id="IPR009081">
    <property type="entry name" value="PP-bd_ACP"/>
</dbReference>
<comment type="caution">
    <text evidence="8">The sequence shown here is derived from an EMBL/GenBank/DDBJ whole genome shotgun (WGS) entry which is preliminary data.</text>
</comment>
<dbReference type="PROSITE" id="PS00012">
    <property type="entry name" value="PHOSPHOPANTETHEINE"/>
    <property type="match status" value="1"/>
</dbReference>
<dbReference type="SUPFAM" id="SSF52151">
    <property type="entry name" value="FabD/lysophospholipase-like"/>
    <property type="match status" value="1"/>
</dbReference>
<dbReference type="EMBL" id="JAVRFG010000023">
    <property type="protein sequence ID" value="MDT0492599.1"/>
    <property type="molecule type" value="Genomic_DNA"/>
</dbReference>
<dbReference type="SMART" id="SM00823">
    <property type="entry name" value="PKS_PP"/>
    <property type="match status" value="1"/>
</dbReference>
<dbReference type="Pfam" id="PF00109">
    <property type="entry name" value="ketoacyl-synt"/>
    <property type="match status" value="1"/>
</dbReference>